<evidence type="ECO:0000256" key="11">
    <source>
        <dbReference type="ARBA" id="ARBA00072696"/>
    </source>
</evidence>
<dbReference type="Pfam" id="PF13499">
    <property type="entry name" value="EF-hand_7"/>
    <property type="match status" value="3"/>
</dbReference>
<dbReference type="KEGG" id="bmor:101742717"/>
<dbReference type="InterPro" id="IPR002048">
    <property type="entry name" value="EF_hand_dom"/>
</dbReference>
<evidence type="ECO:0000256" key="12">
    <source>
        <dbReference type="SAM" id="MobiDB-lite"/>
    </source>
</evidence>
<dbReference type="Gene3D" id="1.10.238.10">
    <property type="entry name" value="EF-hand"/>
    <property type="match status" value="3"/>
</dbReference>
<evidence type="ECO:0000256" key="10">
    <source>
        <dbReference type="ARBA" id="ARBA00063143"/>
    </source>
</evidence>
<evidence type="ECO:0000256" key="6">
    <source>
        <dbReference type="ARBA" id="ARBA00022837"/>
    </source>
</evidence>
<keyword evidence="3 13" id="KW-0732">Signal</keyword>
<keyword evidence="5" id="KW-0256">Endoplasmic reticulum</keyword>
<protein>
    <recommendedName>
        <fullName evidence="11">Reticulocalbin-3</fullName>
    </recommendedName>
</protein>
<dbReference type="SMART" id="SM00054">
    <property type="entry name" value="EFh"/>
    <property type="match status" value="6"/>
</dbReference>
<dbReference type="GO" id="GO:0005509">
    <property type="term" value="F:calcium ion binding"/>
    <property type="evidence" value="ECO:0007669"/>
    <property type="project" value="InterPro"/>
</dbReference>
<reference evidence="15" key="2">
    <citation type="submission" date="2022-06" db="UniProtKB">
        <authorList>
            <consortium name="EnsemblMetazoa"/>
        </authorList>
    </citation>
    <scope>IDENTIFICATION</scope>
    <source>
        <strain evidence="15">p50T (Dazao)</strain>
    </source>
</reference>
<evidence type="ECO:0000256" key="1">
    <source>
        <dbReference type="ARBA" id="ARBA00004319"/>
    </source>
</evidence>
<evidence type="ECO:0000256" key="7">
    <source>
        <dbReference type="ARBA" id="ARBA00023180"/>
    </source>
</evidence>
<accession>A0A8R2LT92</accession>
<dbReference type="PANTHER" id="PTHR10827:SF95">
    <property type="entry name" value="LD34388P"/>
    <property type="match status" value="1"/>
</dbReference>
<keyword evidence="16" id="KW-1185">Reference proteome</keyword>
<dbReference type="EnsemblMetazoa" id="XM_038010636.1">
    <property type="protein sequence ID" value="XP_037866564.1"/>
    <property type="gene ID" value="LOC101742717"/>
</dbReference>
<dbReference type="Proteomes" id="UP000005204">
    <property type="component" value="Unassembled WGS sequence"/>
</dbReference>
<comment type="subunit">
    <text evidence="10">Interacts with PCSK6 (immature form including the propeptide); probably involved in the maturation and the secretion of PCSK6.</text>
</comment>
<dbReference type="InterPro" id="IPR018247">
    <property type="entry name" value="EF_Hand_1_Ca_BS"/>
</dbReference>
<evidence type="ECO:0000256" key="13">
    <source>
        <dbReference type="SAM" id="SignalP"/>
    </source>
</evidence>
<evidence type="ECO:0000313" key="15">
    <source>
        <dbReference type="EnsemblMetazoa" id="XP_037866564.1"/>
    </source>
</evidence>
<evidence type="ECO:0000256" key="8">
    <source>
        <dbReference type="ARBA" id="ARBA00023186"/>
    </source>
</evidence>
<dbReference type="SUPFAM" id="SSF47473">
    <property type="entry name" value="EF-hand"/>
    <property type="match status" value="2"/>
</dbReference>
<keyword evidence="6" id="KW-0106">Calcium</keyword>
<feature type="signal peptide" evidence="13">
    <location>
        <begin position="1"/>
        <end position="26"/>
    </location>
</feature>
<dbReference type="GO" id="GO:0005788">
    <property type="term" value="C:endoplasmic reticulum lumen"/>
    <property type="evidence" value="ECO:0007669"/>
    <property type="project" value="UniProtKB-SubCell"/>
</dbReference>
<evidence type="ECO:0000256" key="9">
    <source>
        <dbReference type="ARBA" id="ARBA00056975"/>
    </source>
</evidence>
<proteinExistence type="predicted"/>
<evidence type="ECO:0000256" key="5">
    <source>
        <dbReference type="ARBA" id="ARBA00022824"/>
    </source>
</evidence>
<name>A0A8R2LT92_BOMMO</name>
<dbReference type="RefSeq" id="XP_037866564.1">
    <property type="nucleotide sequence ID" value="XM_038010636.2"/>
</dbReference>
<dbReference type="GeneID" id="101742717"/>
<keyword evidence="8" id="KW-0143">Chaperone</keyword>
<dbReference type="PROSITE" id="PS00018">
    <property type="entry name" value="EF_HAND_1"/>
    <property type="match status" value="6"/>
</dbReference>
<organism evidence="15 16">
    <name type="scientific">Bombyx mori</name>
    <name type="common">Silk moth</name>
    <dbReference type="NCBI Taxonomy" id="7091"/>
    <lineage>
        <taxon>Eukaryota</taxon>
        <taxon>Metazoa</taxon>
        <taxon>Ecdysozoa</taxon>
        <taxon>Arthropoda</taxon>
        <taxon>Hexapoda</taxon>
        <taxon>Insecta</taxon>
        <taxon>Pterygota</taxon>
        <taxon>Neoptera</taxon>
        <taxon>Endopterygota</taxon>
        <taxon>Lepidoptera</taxon>
        <taxon>Glossata</taxon>
        <taxon>Ditrysia</taxon>
        <taxon>Bombycoidea</taxon>
        <taxon>Bombycidae</taxon>
        <taxon>Bombycinae</taxon>
        <taxon>Bombyx</taxon>
    </lineage>
</organism>
<feature type="region of interest" description="Disordered" evidence="12">
    <location>
        <begin position="32"/>
        <end position="58"/>
    </location>
</feature>
<dbReference type="GO" id="GO:0015031">
    <property type="term" value="P:protein transport"/>
    <property type="evidence" value="ECO:0007669"/>
    <property type="project" value="UniProtKB-ARBA"/>
</dbReference>
<dbReference type="PANTHER" id="PTHR10827">
    <property type="entry name" value="RETICULOCALBIN"/>
    <property type="match status" value="1"/>
</dbReference>
<feature type="chain" id="PRO_5035948239" description="Reticulocalbin-3" evidence="13">
    <location>
        <begin position="27"/>
        <end position="330"/>
    </location>
</feature>
<sequence>MFDKMAYRCVLIILLFNNLYFSSAAAHGHSVDNLERESDGSYRSRDHEHYGDSGHNTEFDHEAILGSVKESEEFDRLSPEEAKRRLALMLPKMDLNNDQNIDRIELKKWILNSFVKLSREEAEERMSEADENRDGSVTWSEYLQDAFGVDTEEEVGPEDTGDSGMVRLLQEEKAMWSVADKNGDGKLNLDEFEVFTNPEEHSEMHEFLVQQALREKDANRDGSVDFSEFIGDRGSQQDKAWVVAEKDKFDHELDLNGDGTLDAAEVRAWVIPDNEEIADEEVEHLFASADDDHDNVLSFEEVLRHHDVFVGSEASDAARDLLGEHFDDEL</sequence>
<evidence type="ECO:0000259" key="14">
    <source>
        <dbReference type="PROSITE" id="PS50222"/>
    </source>
</evidence>
<evidence type="ECO:0000256" key="2">
    <source>
        <dbReference type="ARBA" id="ARBA00022723"/>
    </source>
</evidence>
<comment type="function">
    <text evidence="9">Probable molecular chaperone assisting protein biosynthesis and transport in the endoplasmic reticulum. Required for the proper biosynthesis and transport of pulmonary surfactant-associated protein A/SP-A, pulmonary surfactant-associated protein D/SP-D and the lipid transporter ABCA3. By regulating both the proper expression and the degradation through the endoplasmic reticulum-associated protein degradation pathway of these proteins plays a crucial role in pulmonary surfactant homeostasis. Has an anti-fibrotic activity by negatively regulating the secretion of type I and type III collagens. This calcium-binding protein also transiently associates with immature PCSK6 and regulates its secretion.</text>
</comment>
<feature type="domain" description="EF-hand" evidence="14">
    <location>
        <begin position="117"/>
        <end position="152"/>
    </location>
</feature>
<dbReference type="FunFam" id="1.10.238.10:FF:000104">
    <property type="entry name" value="calumenin isoform X1"/>
    <property type="match status" value="1"/>
</dbReference>
<evidence type="ECO:0000256" key="3">
    <source>
        <dbReference type="ARBA" id="ARBA00022729"/>
    </source>
</evidence>
<evidence type="ECO:0000313" key="16">
    <source>
        <dbReference type="Proteomes" id="UP000005204"/>
    </source>
</evidence>
<keyword evidence="4" id="KW-0677">Repeat</keyword>
<dbReference type="CDD" id="cd16227">
    <property type="entry name" value="EFh_CREC_RCN2_like"/>
    <property type="match status" value="1"/>
</dbReference>
<keyword evidence="7" id="KW-0325">Glycoprotein</keyword>
<dbReference type="PROSITE" id="PS50222">
    <property type="entry name" value="EF_HAND_2"/>
    <property type="match status" value="3"/>
</dbReference>
<dbReference type="AlphaFoldDB" id="A0A8R2LT92"/>
<dbReference type="InterPro" id="IPR011992">
    <property type="entry name" value="EF-hand-dom_pair"/>
</dbReference>
<feature type="domain" description="EF-hand" evidence="14">
    <location>
        <begin position="167"/>
        <end position="202"/>
    </location>
</feature>
<keyword evidence="2" id="KW-0479">Metal-binding</keyword>
<feature type="domain" description="EF-hand" evidence="14">
    <location>
        <begin position="277"/>
        <end position="312"/>
    </location>
</feature>
<evidence type="ECO:0000256" key="4">
    <source>
        <dbReference type="ARBA" id="ARBA00022737"/>
    </source>
</evidence>
<reference evidence="16" key="1">
    <citation type="journal article" date="2008" name="Insect Biochem. Mol. Biol.">
        <title>The genome of a lepidopteran model insect, the silkworm Bombyx mori.</title>
        <authorList>
            <consortium name="International Silkworm Genome Consortium"/>
        </authorList>
    </citation>
    <scope>NUCLEOTIDE SEQUENCE [LARGE SCALE GENOMIC DNA]</scope>
    <source>
        <strain evidence="16">p50T</strain>
    </source>
</reference>
<comment type="subcellular location">
    <subcellularLocation>
        <location evidence="1">Endoplasmic reticulum lumen</location>
    </subcellularLocation>
</comment>